<reference evidence="2" key="1">
    <citation type="journal article" date="2020" name="Stud. Mycol.">
        <title>101 Dothideomycetes genomes: a test case for predicting lifestyles and emergence of pathogens.</title>
        <authorList>
            <person name="Haridas S."/>
            <person name="Albert R."/>
            <person name="Binder M."/>
            <person name="Bloem J."/>
            <person name="Labutti K."/>
            <person name="Salamov A."/>
            <person name="Andreopoulos B."/>
            <person name="Baker S."/>
            <person name="Barry K."/>
            <person name="Bills G."/>
            <person name="Bluhm B."/>
            <person name="Cannon C."/>
            <person name="Castanera R."/>
            <person name="Culley D."/>
            <person name="Daum C."/>
            <person name="Ezra D."/>
            <person name="Gonzalez J."/>
            <person name="Henrissat B."/>
            <person name="Kuo A."/>
            <person name="Liang C."/>
            <person name="Lipzen A."/>
            <person name="Lutzoni F."/>
            <person name="Magnuson J."/>
            <person name="Mondo S."/>
            <person name="Nolan M."/>
            <person name="Ohm R."/>
            <person name="Pangilinan J."/>
            <person name="Park H.-J."/>
            <person name="Ramirez L."/>
            <person name="Alfaro M."/>
            <person name="Sun H."/>
            <person name="Tritt A."/>
            <person name="Yoshinaga Y."/>
            <person name="Zwiers L.-H."/>
            <person name="Turgeon B."/>
            <person name="Goodwin S."/>
            <person name="Spatafora J."/>
            <person name="Crous P."/>
            <person name="Grigoriev I."/>
        </authorList>
    </citation>
    <scope>NUCLEOTIDE SEQUENCE</scope>
    <source>
        <strain evidence="2">CBS 279.74</strain>
    </source>
</reference>
<dbReference type="AlphaFoldDB" id="A0A6G1KKT1"/>
<keyword evidence="3" id="KW-1185">Reference proteome</keyword>
<dbReference type="Proteomes" id="UP000799428">
    <property type="component" value="Unassembled WGS sequence"/>
</dbReference>
<evidence type="ECO:0000313" key="2">
    <source>
        <dbReference type="EMBL" id="KAF2713506.1"/>
    </source>
</evidence>
<proteinExistence type="predicted"/>
<evidence type="ECO:0000256" key="1">
    <source>
        <dbReference type="SAM" id="Phobius"/>
    </source>
</evidence>
<evidence type="ECO:0000313" key="3">
    <source>
        <dbReference type="Proteomes" id="UP000799428"/>
    </source>
</evidence>
<feature type="transmembrane region" description="Helical" evidence="1">
    <location>
        <begin position="26"/>
        <end position="51"/>
    </location>
</feature>
<keyword evidence="1" id="KW-1133">Transmembrane helix</keyword>
<gene>
    <name evidence="2" type="ORF">K504DRAFT_462022</name>
</gene>
<sequence>MDLRDDASAPTVEAGLFGYGIVKIDFIVFAVMSTAMCIQSLSSFLFTLYVWRRDGRIYKRR</sequence>
<dbReference type="EMBL" id="MU005765">
    <property type="protein sequence ID" value="KAF2713506.1"/>
    <property type="molecule type" value="Genomic_DNA"/>
</dbReference>
<name>A0A6G1KKT1_9PLEO</name>
<accession>A0A6G1KKT1</accession>
<keyword evidence="1" id="KW-0472">Membrane</keyword>
<keyword evidence="1" id="KW-0812">Transmembrane</keyword>
<protein>
    <submittedName>
        <fullName evidence="2">Uncharacterized protein</fullName>
    </submittedName>
</protein>
<organism evidence="2 3">
    <name type="scientific">Pleomassaria siparia CBS 279.74</name>
    <dbReference type="NCBI Taxonomy" id="1314801"/>
    <lineage>
        <taxon>Eukaryota</taxon>
        <taxon>Fungi</taxon>
        <taxon>Dikarya</taxon>
        <taxon>Ascomycota</taxon>
        <taxon>Pezizomycotina</taxon>
        <taxon>Dothideomycetes</taxon>
        <taxon>Pleosporomycetidae</taxon>
        <taxon>Pleosporales</taxon>
        <taxon>Pleomassariaceae</taxon>
        <taxon>Pleomassaria</taxon>
    </lineage>
</organism>